<comment type="caution">
    <text evidence="1">The sequence shown here is derived from an EMBL/GenBank/DDBJ whole genome shotgun (WGS) entry which is preliminary data.</text>
</comment>
<sequence>MARTYQRQNSHVRSISLPCGPVCVKDEYNKLMGQVGPSSPTAETLMEEDAIDQTPSSSSSRCGLPFMLTSLVFIFMAIAVGMSKYSEDGFWLTAKKRMFMYR</sequence>
<name>A0ACB9DMK0_ARCLA</name>
<proteinExistence type="predicted"/>
<reference evidence="1 2" key="2">
    <citation type="journal article" date="2022" name="Mol. Ecol. Resour.">
        <title>The genomes of chicory, endive, great burdock and yacon provide insights into Asteraceae paleo-polyploidization history and plant inulin production.</title>
        <authorList>
            <person name="Fan W."/>
            <person name="Wang S."/>
            <person name="Wang H."/>
            <person name="Wang A."/>
            <person name="Jiang F."/>
            <person name="Liu H."/>
            <person name="Zhao H."/>
            <person name="Xu D."/>
            <person name="Zhang Y."/>
        </authorList>
    </citation>
    <scope>NUCLEOTIDE SEQUENCE [LARGE SCALE GENOMIC DNA]</scope>
    <source>
        <strain evidence="2">cv. Niubang</strain>
    </source>
</reference>
<accession>A0ACB9DMK0</accession>
<dbReference type="Proteomes" id="UP001055879">
    <property type="component" value="Linkage Group LG03"/>
</dbReference>
<protein>
    <submittedName>
        <fullName evidence="1">Uncharacterized protein</fullName>
    </submittedName>
</protein>
<dbReference type="EMBL" id="CM042049">
    <property type="protein sequence ID" value="KAI3747681.1"/>
    <property type="molecule type" value="Genomic_DNA"/>
</dbReference>
<gene>
    <name evidence="1" type="ORF">L6452_10261</name>
</gene>
<keyword evidence="2" id="KW-1185">Reference proteome</keyword>
<reference evidence="2" key="1">
    <citation type="journal article" date="2022" name="Mol. Ecol. Resour.">
        <title>The genomes of chicory, endive, great burdock and yacon provide insights into Asteraceae palaeo-polyploidization history and plant inulin production.</title>
        <authorList>
            <person name="Fan W."/>
            <person name="Wang S."/>
            <person name="Wang H."/>
            <person name="Wang A."/>
            <person name="Jiang F."/>
            <person name="Liu H."/>
            <person name="Zhao H."/>
            <person name="Xu D."/>
            <person name="Zhang Y."/>
        </authorList>
    </citation>
    <scope>NUCLEOTIDE SEQUENCE [LARGE SCALE GENOMIC DNA]</scope>
    <source>
        <strain evidence="2">cv. Niubang</strain>
    </source>
</reference>
<organism evidence="1 2">
    <name type="scientific">Arctium lappa</name>
    <name type="common">Greater burdock</name>
    <name type="synonym">Lappa major</name>
    <dbReference type="NCBI Taxonomy" id="4217"/>
    <lineage>
        <taxon>Eukaryota</taxon>
        <taxon>Viridiplantae</taxon>
        <taxon>Streptophyta</taxon>
        <taxon>Embryophyta</taxon>
        <taxon>Tracheophyta</taxon>
        <taxon>Spermatophyta</taxon>
        <taxon>Magnoliopsida</taxon>
        <taxon>eudicotyledons</taxon>
        <taxon>Gunneridae</taxon>
        <taxon>Pentapetalae</taxon>
        <taxon>asterids</taxon>
        <taxon>campanulids</taxon>
        <taxon>Asterales</taxon>
        <taxon>Asteraceae</taxon>
        <taxon>Carduoideae</taxon>
        <taxon>Cardueae</taxon>
        <taxon>Arctiinae</taxon>
        <taxon>Arctium</taxon>
    </lineage>
</organism>
<evidence type="ECO:0000313" key="2">
    <source>
        <dbReference type="Proteomes" id="UP001055879"/>
    </source>
</evidence>
<evidence type="ECO:0000313" key="1">
    <source>
        <dbReference type="EMBL" id="KAI3747681.1"/>
    </source>
</evidence>